<reference evidence="1 2" key="1">
    <citation type="submission" date="2018-10" db="EMBL/GenBank/DDBJ databases">
        <title>A high-quality apple genome assembly.</title>
        <authorList>
            <person name="Hu J."/>
        </authorList>
    </citation>
    <scope>NUCLEOTIDE SEQUENCE [LARGE SCALE GENOMIC DNA]</scope>
    <source>
        <strain evidence="2">cv. HFTH1</strain>
        <tissue evidence="1">Young leaf</tissue>
    </source>
</reference>
<evidence type="ECO:0000313" key="1">
    <source>
        <dbReference type="EMBL" id="RXH88525.1"/>
    </source>
</evidence>
<protein>
    <submittedName>
        <fullName evidence="1">Uncharacterized protein</fullName>
    </submittedName>
</protein>
<organism evidence="1 2">
    <name type="scientific">Malus domestica</name>
    <name type="common">Apple</name>
    <name type="synonym">Pyrus malus</name>
    <dbReference type="NCBI Taxonomy" id="3750"/>
    <lineage>
        <taxon>Eukaryota</taxon>
        <taxon>Viridiplantae</taxon>
        <taxon>Streptophyta</taxon>
        <taxon>Embryophyta</taxon>
        <taxon>Tracheophyta</taxon>
        <taxon>Spermatophyta</taxon>
        <taxon>Magnoliopsida</taxon>
        <taxon>eudicotyledons</taxon>
        <taxon>Gunneridae</taxon>
        <taxon>Pentapetalae</taxon>
        <taxon>rosids</taxon>
        <taxon>fabids</taxon>
        <taxon>Rosales</taxon>
        <taxon>Rosaceae</taxon>
        <taxon>Amygdaloideae</taxon>
        <taxon>Maleae</taxon>
        <taxon>Malus</taxon>
    </lineage>
</organism>
<evidence type="ECO:0000313" key="2">
    <source>
        <dbReference type="Proteomes" id="UP000290289"/>
    </source>
</evidence>
<dbReference type="EMBL" id="RDQH01000335">
    <property type="protein sequence ID" value="RXH88525.1"/>
    <property type="molecule type" value="Genomic_DNA"/>
</dbReference>
<keyword evidence="2" id="KW-1185">Reference proteome</keyword>
<name>A0A498J1J3_MALDO</name>
<proteinExistence type="predicted"/>
<accession>A0A498J1J3</accession>
<dbReference type="Proteomes" id="UP000290289">
    <property type="component" value="Chromosome 9"/>
</dbReference>
<comment type="caution">
    <text evidence="1">The sequence shown here is derived from an EMBL/GenBank/DDBJ whole genome shotgun (WGS) entry which is preliminary data.</text>
</comment>
<dbReference type="AlphaFoldDB" id="A0A498J1J3"/>
<sequence>MVSSSKKPKLVKWFEVEMDILEFRMLYIIRLNLDDHDYFAGRASLVWETYIQDVPCHDKDWFEDILIVDRVRFIASTSFFAFPPLLQVSINEPSCRDGLSSTDLLRSEGTIYPPLVTRASIDRVAISSDASGLQNTYYAQKLLKAVIALANFK</sequence>
<gene>
    <name evidence="1" type="ORF">DVH24_000124</name>
</gene>